<keyword evidence="2" id="KW-1185">Reference proteome</keyword>
<evidence type="ECO:0000313" key="2">
    <source>
        <dbReference type="Proteomes" id="UP000821845"/>
    </source>
</evidence>
<reference evidence="1" key="1">
    <citation type="submission" date="2020-05" db="EMBL/GenBank/DDBJ databases">
        <title>Large-scale comparative analyses of tick genomes elucidate their genetic diversity and vector capacities.</title>
        <authorList>
            <person name="Jia N."/>
            <person name="Wang J."/>
            <person name="Shi W."/>
            <person name="Du L."/>
            <person name="Sun Y."/>
            <person name="Zhan W."/>
            <person name="Jiang J."/>
            <person name="Wang Q."/>
            <person name="Zhang B."/>
            <person name="Ji P."/>
            <person name="Sakyi L.B."/>
            <person name="Cui X."/>
            <person name="Yuan T."/>
            <person name="Jiang B."/>
            <person name="Yang W."/>
            <person name="Lam T.T.-Y."/>
            <person name="Chang Q."/>
            <person name="Ding S."/>
            <person name="Wang X."/>
            <person name="Zhu J."/>
            <person name="Ruan X."/>
            <person name="Zhao L."/>
            <person name="Wei J."/>
            <person name="Que T."/>
            <person name="Du C."/>
            <person name="Cheng J."/>
            <person name="Dai P."/>
            <person name="Han X."/>
            <person name="Huang E."/>
            <person name="Gao Y."/>
            <person name="Liu J."/>
            <person name="Shao H."/>
            <person name="Ye R."/>
            <person name="Li L."/>
            <person name="Wei W."/>
            <person name="Wang X."/>
            <person name="Wang C."/>
            <person name="Yang T."/>
            <person name="Huo Q."/>
            <person name="Li W."/>
            <person name="Guo W."/>
            <person name="Chen H."/>
            <person name="Zhou L."/>
            <person name="Ni X."/>
            <person name="Tian J."/>
            <person name="Zhou Y."/>
            <person name="Sheng Y."/>
            <person name="Liu T."/>
            <person name="Pan Y."/>
            <person name="Xia L."/>
            <person name="Li J."/>
            <person name="Zhao F."/>
            <person name="Cao W."/>
        </authorList>
    </citation>
    <scope>NUCLEOTIDE SEQUENCE</scope>
    <source>
        <strain evidence="1">Hyas-2018</strain>
    </source>
</reference>
<name>A0ACB7S572_HYAAI</name>
<accession>A0ACB7S572</accession>
<comment type="caution">
    <text evidence="1">The sequence shown here is derived from an EMBL/GenBank/DDBJ whole genome shotgun (WGS) entry which is preliminary data.</text>
</comment>
<proteinExistence type="predicted"/>
<dbReference type="Proteomes" id="UP000821845">
    <property type="component" value="Chromosome 6"/>
</dbReference>
<organism evidence="1 2">
    <name type="scientific">Hyalomma asiaticum</name>
    <name type="common">Tick</name>
    <dbReference type="NCBI Taxonomy" id="266040"/>
    <lineage>
        <taxon>Eukaryota</taxon>
        <taxon>Metazoa</taxon>
        <taxon>Ecdysozoa</taxon>
        <taxon>Arthropoda</taxon>
        <taxon>Chelicerata</taxon>
        <taxon>Arachnida</taxon>
        <taxon>Acari</taxon>
        <taxon>Parasitiformes</taxon>
        <taxon>Ixodida</taxon>
        <taxon>Ixodoidea</taxon>
        <taxon>Ixodidae</taxon>
        <taxon>Hyalomminae</taxon>
        <taxon>Hyalomma</taxon>
    </lineage>
</organism>
<evidence type="ECO:0000313" key="1">
    <source>
        <dbReference type="EMBL" id="KAH6928879.1"/>
    </source>
</evidence>
<dbReference type="EMBL" id="CM023486">
    <property type="protein sequence ID" value="KAH6928879.1"/>
    <property type="molecule type" value="Genomic_DNA"/>
</dbReference>
<sequence>MASSSESHQTRDGSISSSPVGQDGHAPCLSSSAGSTPEPRASELHAPLSVDACVGTSIMGGTNIGTAIGSGGTADPSMNAHLTSTAMQVFVPFILAGIGSTMAGILLDVVKVATIVLERAPGLVMSTVVVMSTKCEKNPENIAPAIAASFGDLTTLFLLSAYSSFLLQNQYLAPLVIVVCVVLLPVWIILARRNSVSREVLRVGWLPIITALTISSFGGYILDYAVIEFPPIALHLSSVNDLAPLVIVVCVVLLPVWIILARRNSVSREVLRVGWLPIITALTISRLAATYFVLLVEAMKPL</sequence>
<gene>
    <name evidence="1" type="ORF">HPB50_020687</name>
</gene>
<protein>
    <submittedName>
        <fullName evidence="1">Uncharacterized protein</fullName>
    </submittedName>
</protein>